<feature type="binding site" evidence="10">
    <location>
        <begin position="82"/>
        <end position="84"/>
    </location>
    <ligand>
        <name>L-cysteinyl-5'-AMP</name>
        <dbReference type="ChEBI" id="CHEBI:144924"/>
    </ligand>
</feature>
<dbReference type="InterPro" id="IPR032678">
    <property type="entry name" value="tRNA-synt_1_cat_dom"/>
</dbReference>
<protein>
    <recommendedName>
        <fullName evidence="10">L-cysteine:1D-myo-inositol 2-amino-2-deoxy-alpha-D-glucopyranoside ligase</fullName>
        <shortName evidence="10">L-Cys:GlcN-Ins ligase</shortName>
        <ecNumber evidence="10">6.3.1.13</ecNumber>
    </recommendedName>
    <alternativeName>
        <fullName evidence="10">Mycothiol ligase</fullName>
        <shortName evidence="10">MSH ligase</shortName>
    </alternativeName>
</protein>
<dbReference type="InterPro" id="IPR024909">
    <property type="entry name" value="Cys-tRNA/MSH_ligase"/>
</dbReference>
<dbReference type="PRINTS" id="PR00983">
    <property type="entry name" value="TRNASYNTHCYS"/>
</dbReference>
<evidence type="ECO:0000256" key="7">
    <source>
        <dbReference type="ARBA" id="ARBA00022833"/>
    </source>
</evidence>
<comment type="subunit">
    <text evidence="3 10">Monomer.</text>
</comment>
<feature type="binding site" evidence="10">
    <location>
        <position position="247"/>
    </location>
    <ligand>
        <name>L-cysteinyl-5'-AMP</name>
        <dbReference type="ChEBI" id="CHEBI:144924"/>
    </ligand>
</feature>
<dbReference type="GO" id="GO:0035446">
    <property type="term" value="F:cysteine-glucosaminylinositol ligase activity"/>
    <property type="evidence" value="ECO:0007669"/>
    <property type="project" value="UniProtKB-EC"/>
</dbReference>
<feature type="binding site" evidence="10">
    <location>
        <position position="302"/>
    </location>
    <ligand>
        <name>L-cysteinyl-5'-AMP</name>
        <dbReference type="ChEBI" id="CHEBI:144924"/>
    </ligand>
</feature>
<evidence type="ECO:0000259" key="11">
    <source>
        <dbReference type="Pfam" id="PF01406"/>
    </source>
</evidence>
<feature type="binding site" evidence="10">
    <location>
        <position position="251"/>
    </location>
    <ligand>
        <name>Zn(2+)</name>
        <dbReference type="ChEBI" id="CHEBI:29105"/>
    </ligand>
</feature>
<dbReference type="Gene3D" id="1.20.120.640">
    <property type="entry name" value="Anticodon-binding domain of a subclass of class I aminoacyl-tRNA synthetases"/>
    <property type="match status" value="1"/>
</dbReference>
<keyword evidence="8 10" id="KW-0067">ATP-binding</keyword>
<evidence type="ECO:0000313" key="12">
    <source>
        <dbReference type="EMBL" id="MBE1524103.1"/>
    </source>
</evidence>
<feature type="binding site" evidence="10">
    <location>
        <position position="276"/>
    </location>
    <ligand>
        <name>Zn(2+)</name>
        <dbReference type="ChEBI" id="CHEBI:29105"/>
    </ligand>
</feature>
<dbReference type="NCBIfam" id="TIGR03447">
    <property type="entry name" value="mycothiol_MshC"/>
    <property type="match status" value="1"/>
</dbReference>
<evidence type="ECO:0000256" key="10">
    <source>
        <dbReference type="HAMAP-Rule" id="MF_01697"/>
    </source>
</evidence>
<comment type="function">
    <text evidence="1 10">Catalyzes the ATP-dependent condensation of GlcN-Ins and L-cysteine to form L-Cys-GlcN-Ins.</text>
</comment>
<feature type="binding site" evidence="10">
    <location>
        <begin position="269"/>
        <end position="271"/>
    </location>
    <ligand>
        <name>L-cysteinyl-5'-AMP</name>
        <dbReference type="ChEBI" id="CHEBI:144924"/>
    </ligand>
</feature>
<organism evidence="12 13">
    <name type="scientific">Nesterenkonia lutea</name>
    <dbReference type="NCBI Taxonomy" id="272919"/>
    <lineage>
        <taxon>Bacteria</taxon>
        <taxon>Bacillati</taxon>
        <taxon>Actinomycetota</taxon>
        <taxon>Actinomycetes</taxon>
        <taxon>Micrococcales</taxon>
        <taxon>Micrococcaceae</taxon>
        <taxon>Nesterenkonia</taxon>
    </lineage>
</organism>
<keyword evidence="7 10" id="KW-0862">Zinc</keyword>
<feature type="binding site" evidence="10">
    <location>
        <position position="44"/>
    </location>
    <ligand>
        <name>Zn(2+)</name>
        <dbReference type="ChEBI" id="CHEBI:29105"/>
    </ligand>
</feature>
<comment type="cofactor">
    <cofactor evidence="10">
        <name>Zn(2+)</name>
        <dbReference type="ChEBI" id="CHEBI:29105"/>
    </cofactor>
    <text evidence="10">Binds 1 zinc ion per subunit.</text>
</comment>
<feature type="short sequence motif" description="'ERGGDP' region" evidence="10">
    <location>
        <begin position="206"/>
        <end position="211"/>
    </location>
</feature>
<evidence type="ECO:0000256" key="3">
    <source>
        <dbReference type="ARBA" id="ARBA00011245"/>
    </source>
</evidence>
<feature type="binding site" evidence="10">
    <location>
        <position position="59"/>
    </location>
    <ligand>
        <name>L-cysteinyl-5'-AMP</name>
        <dbReference type="ChEBI" id="CHEBI:144924"/>
    </ligand>
</feature>
<feature type="binding site" evidence="10">
    <location>
        <begin position="44"/>
        <end position="47"/>
    </location>
    <ligand>
        <name>L-cysteinyl-5'-AMP</name>
        <dbReference type="ChEBI" id="CHEBI:144924"/>
    </ligand>
</feature>
<evidence type="ECO:0000256" key="1">
    <source>
        <dbReference type="ARBA" id="ARBA00003679"/>
    </source>
</evidence>
<feature type="short sequence motif" description="'KMSKS' region" evidence="10">
    <location>
        <begin position="308"/>
        <end position="312"/>
    </location>
</feature>
<name>A0ABR9JDV1_9MICC</name>
<dbReference type="HAMAP" id="MF_01697">
    <property type="entry name" value="MshC"/>
    <property type="match status" value="1"/>
</dbReference>
<dbReference type="EMBL" id="JADBED010000001">
    <property type="protein sequence ID" value="MBE1524103.1"/>
    <property type="molecule type" value="Genomic_DNA"/>
</dbReference>
<dbReference type="InterPro" id="IPR017812">
    <property type="entry name" value="Mycothiol_ligase_MshC"/>
</dbReference>
<keyword evidence="6 10" id="KW-0547">Nucleotide-binding</keyword>
<evidence type="ECO:0000256" key="4">
    <source>
        <dbReference type="ARBA" id="ARBA00022598"/>
    </source>
</evidence>
<comment type="catalytic activity">
    <reaction evidence="9 10">
        <text>1D-myo-inositol 2-amino-2-deoxy-alpha-D-glucopyranoside + L-cysteine + ATP = 1D-myo-inositol 2-(L-cysteinylamino)-2-deoxy-alpha-D-glucopyranoside + AMP + diphosphate + H(+)</text>
        <dbReference type="Rhea" id="RHEA:26176"/>
        <dbReference type="ChEBI" id="CHEBI:15378"/>
        <dbReference type="ChEBI" id="CHEBI:30616"/>
        <dbReference type="ChEBI" id="CHEBI:33019"/>
        <dbReference type="ChEBI" id="CHEBI:35235"/>
        <dbReference type="ChEBI" id="CHEBI:58886"/>
        <dbReference type="ChEBI" id="CHEBI:58887"/>
        <dbReference type="ChEBI" id="CHEBI:456215"/>
        <dbReference type="EC" id="6.3.1.13"/>
    </reaction>
</comment>
<feature type="short sequence motif" description="'HIGH' region" evidence="10">
    <location>
        <begin position="46"/>
        <end position="56"/>
    </location>
</feature>
<dbReference type="RefSeq" id="WP_192595165.1">
    <property type="nucleotide sequence ID" value="NZ_BAAALJ010000020.1"/>
</dbReference>
<evidence type="ECO:0000313" key="13">
    <source>
        <dbReference type="Proteomes" id="UP000643525"/>
    </source>
</evidence>
<evidence type="ECO:0000256" key="8">
    <source>
        <dbReference type="ARBA" id="ARBA00022840"/>
    </source>
</evidence>
<dbReference type="SUPFAM" id="SSF52374">
    <property type="entry name" value="Nucleotidylyl transferase"/>
    <property type="match status" value="1"/>
</dbReference>
<evidence type="ECO:0000256" key="6">
    <source>
        <dbReference type="ARBA" id="ARBA00022741"/>
    </source>
</evidence>
<dbReference type="Proteomes" id="UP000643525">
    <property type="component" value="Unassembled WGS sequence"/>
</dbReference>
<keyword evidence="4 10" id="KW-0436">Ligase</keyword>
<comment type="similarity">
    <text evidence="2 10">Belongs to the class-I aminoacyl-tRNA synthetase family. MshC subfamily.</text>
</comment>
<keyword evidence="13" id="KW-1185">Reference proteome</keyword>
<dbReference type="Gene3D" id="3.40.50.620">
    <property type="entry name" value="HUPs"/>
    <property type="match status" value="1"/>
</dbReference>
<dbReference type="EC" id="6.3.1.13" evidence="10"/>
<proteinExistence type="inferred from homology"/>
<dbReference type="PANTHER" id="PTHR10890:SF3">
    <property type="entry name" value="CYSTEINE--TRNA LIGASE, CYTOPLASMIC"/>
    <property type="match status" value="1"/>
</dbReference>
<dbReference type="InterPro" id="IPR014729">
    <property type="entry name" value="Rossmann-like_a/b/a_fold"/>
</dbReference>
<keyword evidence="5 10" id="KW-0479">Metal-binding</keyword>
<comment type="caution">
    <text evidence="12">The sequence shown here is derived from an EMBL/GenBank/DDBJ whole genome shotgun (WGS) entry which is preliminary data.</text>
</comment>
<reference evidence="12 13" key="1">
    <citation type="submission" date="2020-10" db="EMBL/GenBank/DDBJ databases">
        <title>Sequencing the genomes of 1000 actinobacteria strains.</title>
        <authorList>
            <person name="Klenk H.-P."/>
        </authorList>
    </citation>
    <scope>NUCLEOTIDE SEQUENCE [LARGE SCALE GENOMIC DNA]</scope>
    <source>
        <strain evidence="12 13">DSM 15666</strain>
    </source>
</reference>
<feature type="domain" description="tRNA synthetases class I catalytic" evidence="11">
    <location>
        <begin position="40"/>
        <end position="356"/>
    </location>
</feature>
<dbReference type="Pfam" id="PF01406">
    <property type="entry name" value="tRNA-synt_1e"/>
    <property type="match status" value="1"/>
</dbReference>
<dbReference type="PANTHER" id="PTHR10890">
    <property type="entry name" value="CYSTEINYL-TRNA SYNTHETASE"/>
    <property type="match status" value="1"/>
</dbReference>
<accession>A0ABR9JDV1</accession>
<gene>
    <name evidence="10" type="primary">mshC</name>
    <name evidence="12" type="ORF">H4W27_001221</name>
</gene>
<evidence type="ECO:0000256" key="5">
    <source>
        <dbReference type="ARBA" id="ARBA00022723"/>
    </source>
</evidence>
<sequence length="458" mass="49434">MKSWTSPDVPTLPVLPENLQLHDTSAGALVPVESDDGVGSLYVCGITPYDATHLGHANTYVQFDLLVRYWRAAGLEVNYVQNVTDIDDPLLERATATGVDWYELAQEQTELFREDMAALGVIPPDAYVGAVETIPAVAADVERLVRLGMAYPVPVPAEELAKSVVPGSAEAFDIYFDTVQVEAATPWTLGSIGHYDRAQMEELFPERGGDPQRAHKRDPLDPLLWRARRDGEPHWDGGSLGEGRPGWHIECSVIARGHLPAPFMVQGGGSDLRFPHHEFSAAHATAADGVALASTYMHTGMVGLAGEKMSKSKGNLVLSSRMRAEGVDPQIIRTLLLSHHYREDWSYAAEQLDQAAQRLEQWNRALAAAPETDGHGELGTSAAQADDLQYALHSALSQNLNAPAALDQLDMWAAGQLAADSSRQRVAAVVKALLGIELLASTPSQSLTAAATETLGSR</sequence>
<evidence type="ECO:0000256" key="2">
    <source>
        <dbReference type="ARBA" id="ARBA00007723"/>
    </source>
</evidence>
<evidence type="ECO:0000256" key="9">
    <source>
        <dbReference type="ARBA" id="ARBA00048350"/>
    </source>
</evidence>